<dbReference type="InterPro" id="IPR006311">
    <property type="entry name" value="TAT_signal"/>
</dbReference>
<dbReference type="Proteomes" id="UP000198876">
    <property type="component" value="Unassembled WGS sequence"/>
</dbReference>
<reference evidence="5" key="1">
    <citation type="submission" date="2016-10" db="EMBL/GenBank/DDBJ databases">
        <authorList>
            <person name="Varghese N."/>
            <person name="Submissions S."/>
        </authorList>
    </citation>
    <scope>NUCLEOTIDE SEQUENCE [LARGE SCALE GENOMIC DNA]</scope>
    <source>
        <strain evidence="5">CGMCC 1.7739</strain>
    </source>
</reference>
<organism evidence="4 5">
    <name type="scientific">Halopelagius inordinatus</name>
    <dbReference type="NCBI Taxonomy" id="553467"/>
    <lineage>
        <taxon>Archaea</taxon>
        <taxon>Methanobacteriati</taxon>
        <taxon>Methanobacteriota</taxon>
        <taxon>Stenosarchaea group</taxon>
        <taxon>Halobacteria</taxon>
        <taxon>Halobacteriales</taxon>
        <taxon>Haloferacaceae</taxon>
    </lineage>
</organism>
<dbReference type="AlphaFoldDB" id="A0A1I2UIN6"/>
<protein>
    <recommendedName>
        <fullName evidence="6">N-acetylneuraminic acid mutarotase</fullName>
    </recommendedName>
</protein>
<dbReference type="EMBL" id="FOOQ01000004">
    <property type="protein sequence ID" value="SFG76910.1"/>
    <property type="molecule type" value="Genomic_DNA"/>
</dbReference>
<sequence>MYSRRAYLRLVGTGVGATMAAAGGASAEVERLPPEAAESGSWGEREPLPVLQSDAGGGVLDGELYYFGGFETGTGLDAVRRTLVFDPEADDGDGWREVEPMPRALWAPCGVASERKLFSFGGAPSNGPYGGENPPSDVVFRYTPDDGWTNLTEAAGVRCPYPNWGMKGAYNPDDGLVYCVGGGTNVTDRESASNHGADSRTPGTFDESRIWAFDPKRETVADPDLARMPEAKRWPAVALVASGGRQFLHAIAGRRGGAGPTASNYRYDFDRHEWSEMTPAPRGGNYGTTDNPVVDNDVYLSHGIFWSPGDDLSTDIYGTVCHQYDPEEDAFRRLSSPRYPRTGPVDAVIDGTLYVVGGHVKRYDEDGLHECVEHNETFSV</sequence>
<dbReference type="PROSITE" id="PS51318">
    <property type="entry name" value="TAT"/>
    <property type="match status" value="1"/>
</dbReference>
<evidence type="ECO:0008006" key="6">
    <source>
        <dbReference type="Google" id="ProtNLM"/>
    </source>
</evidence>
<keyword evidence="1" id="KW-0880">Kelch repeat</keyword>
<dbReference type="RefSeq" id="WP_092893262.1">
    <property type="nucleotide sequence ID" value="NZ_FOOQ01000004.1"/>
</dbReference>
<keyword evidence="5" id="KW-1185">Reference proteome</keyword>
<gene>
    <name evidence="4" type="ORF">SAMN04488063_2878</name>
</gene>
<dbReference type="STRING" id="553467.SAMN04488063_2878"/>
<dbReference type="PANTHER" id="PTHR45632">
    <property type="entry name" value="LD33804P"/>
    <property type="match status" value="1"/>
</dbReference>
<name>A0A1I2UIN6_9EURY</name>
<evidence type="ECO:0000313" key="5">
    <source>
        <dbReference type="Proteomes" id="UP000198876"/>
    </source>
</evidence>
<evidence type="ECO:0000313" key="4">
    <source>
        <dbReference type="EMBL" id="SFG76910.1"/>
    </source>
</evidence>
<dbReference type="OrthoDB" id="213860at2157"/>
<dbReference type="Gene3D" id="2.120.10.80">
    <property type="entry name" value="Kelch-type beta propeller"/>
    <property type="match status" value="2"/>
</dbReference>
<evidence type="ECO:0000256" key="3">
    <source>
        <dbReference type="SAM" id="MobiDB-lite"/>
    </source>
</evidence>
<dbReference type="PANTHER" id="PTHR45632:SF3">
    <property type="entry name" value="KELCH-LIKE PROTEIN 32"/>
    <property type="match status" value="1"/>
</dbReference>
<evidence type="ECO:0000256" key="2">
    <source>
        <dbReference type="ARBA" id="ARBA00022737"/>
    </source>
</evidence>
<dbReference type="InterPro" id="IPR015915">
    <property type="entry name" value="Kelch-typ_b-propeller"/>
</dbReference>
<accession>A0A1I2UIN6</accession>
<feature type="region of interest" description="Disordered" evidence="3">
    <location>
        <begin position="31"/>
        <end position="54"/>
    </location>
</feature>
<dbReference type="SUPFAM" id="SSF117281">
    <property type="entry name" value="Kelch motif"/>
    <property type="match status" value="2"/>
</dbReference>
<proteinExistence type="predicted"/>
<evidence type="ECO:0000256" key="1">
    <source>
        <dbReference type="ARBA" id="ARBA00022441"/>
    </source>
</evidence>
<keyword evidence="2" id="KW-0677">Repeat</keyword>